<dbReference type="CDD" id="cd00555">
    <property type="entry name" value="Maf"/>
    <property type="match status" value="1"/>
</dbReference>
<reference evidence="5 6" key="1">
    <citation type="submission" date="2021-03" db="EMBL/GenBank/DDBJ databases">
        <title>Sequencing the genomes of 1000 actinobacteria strains.</title>
        <authorList>
            <person name="Klenk H.-P."/>
        </authorList>
    </citation>
    <scope>NUCLEOTIDE SEQUENCE [LARGE SCALE GENOMIC DNA]</scope>
    <source>
        <strain evidence="5 6">DSM 18824</strain>
    </source>
</reference>
<dbReference type="InterPro" id="IPR013216">
    <property type="entry name" value="Methyltransf_11"/>
</dbReference>
<dbReference type="Proteomes" id="UP000755585">
    <property type="component" value="Unassembled WGS sequence"/>
</dbReference>
<dbReference type="EMBL" id="JAGINT010000002">
    <property type="protein sequence ID" value="MBP2355299.1"/>
    <property type="molecule type" value="Genomic_DNA"/>
</dbReference>
<accession>A0ABS4UUS5</accession>
<keyword evidence="3" id="KW-0963">Cytoplasm</keyword>
<comment type="catalytic activity">
    <reaction evidence="3">
        <text>a 2'-deoxyribonucleoside 5'-triphosphate + H2O = a 2'-deoxyribonucleoside 5'-phosphate + diphosphate + H(+)</text>
        <dbReference type="Rhea" id="RHEA:44644"/>
        <dbReference type="ChEBI" id="CHEBI:15377"/>
        <dbReference type="ChEBI" id="CHEBI:15378"/>
        <dbReference type="ChEBI" id="CHEBI:33019"/>
        <dbReference type="ChEBI" id="CHEBI:61560"/>
        <dbReference type="ChEBI" id="CHEBI:65317"/>
        <dbReference type="EC" id="3.6.1.9"/>
    </reaction>
</comment>
<dbReference type="Gene3D" id="3.90.950.10">
    <property type="match status" value="1"/>
</dbReference>
<proteinExistence type="inferred from homology"/>
<comment type="catalytic activity">
    <reaction evidence="3">
        <text>a ribonucleoside 5'-triphosphate + H2O = a ribonucleoside 5'-phosphate + diphosphate + H(+)</text>
        <dbReference type="Rhea" id="RHEA:23996"/>
        <dbReference type="ChEBI" id="CHEBI:15377"/>
        <dbReference type="ChEBI" id="CHEBI:15378"/>
        <dbReference type="ChEBI" id="CHEBI:33019"/>
        <dbReference type="ChEBI" id="CHEBI:58043"/>
        <dbReference type="ChEBI" id="CHEBI:61557"/>
        <dbReference type="EC" id="3.6.1.9"/>
    </reaction>
</comment>
<comment type="subcellular location">
    <subcellularLocation>
        <location evidence="3">Cytoplasm</location>
    </subcellularLocation>
</comment>
<dbReference type="RefSeq" id="WP_307863782.1">
    <property type="nucleotide sequence ID" value="NZ_BAAAVU010000017.1"/>
</dbReference>
<dbReference type="Pfam" id="PF08241">
    <property type="entry name" value="Methyltransf_11"/>
    <property type="match status" value="1"/>
</dbReference>
<dbReference type="HAMAP" id="MF_00528">
    <property type="entry name" value="Maf"/>
    <property type="match status" value="1"/>
</dbReference>
<comment type="function">
    <text evidence="3">Nucleoside triphosphate pyrophosphatase. May have a dual role in cell division arrest and in preventing the incorporation of modified nucleotides into cellular nucleic acids.</text>
</comment>
<evidence type="ECO:0000256" key="1">
    <source>
        <dbReference type="ARBA" id="ARBA00001968"/>
    </source>
</evidence>
<dbReference type="SUPFAM" id="SSF53335">
    <property type="entry name" value="S-adenosyl-L-methionine-dependent methyltransferases"/>
    <property type="match status" value="1"/>
</dbReference>
<feature type="domain" description="Methyltransferase type 11" evidence="4">
    <location>
        <begin position="240"/>
        <end position="329"/>
    </location>
</feature>
<name>A0ABS4UUS5_9ACTN</name>
<comment type="similarity">
    <text evidence="3">Belongs to the Maf family.</text>
</comment>
<dbReference type="PANTHER" id="PTHR43213:SF5">
    <property type="entry name" value="BIFUNCTIONAL DTTP_UTP PYROPHOSPHATASE_METHYLTRANSFERASE PROTEIN-RELATED"/>
    <property type="match status" value="1"/>
</dbReference>
<comment type="cofactor">
    <cofactor evidence="1 3">
        <name>a divalent metal cation</name>
        <dbReference type="ChEBI" id="CHEBI:60240"/>
    </cofactor>
</comment>
<gene>
    <name evidence="5" type="ORF">JOF29_006409</name>
</gene>
<evidence type="ECO:0000313" key="6">
    <source>
        <dbReference type="Proteomes" id="UP000755585"/>
    </source>
</evidence>
<sequence>MSIRFVLASASPARLKTLRSAGIEPEVIVSGVDEDDITAENPGELARLLATLKARAVVAGLTDHATVLGCDSVLEFDGEPYGKPGTPDVARERWKMMRGKSGVLHTGHCLIDTSGKQELRELSSTKVQFAEVTDEEIDAYVATGEPLVVAGAFTVDGLGGPFVTAIEGDYHNVVGLSLPLLRRMLIQVGISWPALWNSQKPYTYDEPVASTYDETRGGQVRAQAAAHAVDELLPKGSRVLELAVGTGIVGAELVALGNLVHGFDLSTAMLQRARVRLPGHVAAADAARLPVADRRCDAVVAVWLLHLLDDSEPVIAEVARVLRTDGVFITTTEKSDASRYADTRGPADTRSQDALAHLTAAAARHGLTLDGATTFPGPVRNTGEAPVYPLVRFRRV</sequence>
<evidence type="ECO:0000256" key="2">
    <source>
        <dbReference type="ARBA" id="ARBA00022801"/>
    </source>
</evidence>
<dbReference type="EC" id="3.6.1.9" evidence="3"/>
<dbReference type="Gene3D" id="3.40.50.150">
    <property type="entry name" value="Vaccinia Virus protein VP39"/>
    <property type="match status" value="1"/>
</dbReference>
<dbReference type="InterPro" id="IPR029001">
    <property type="entry name" value="ITPase-like_fam"/>
</dbReference>
<keyword evidence="2 3" id="KW-0378">Hydrolase</keyword>
<comment type="caution">
    <text evidence="5">The sequence shown here is derived from an EMBL/GenBank/DDBJ whole genome shotgun (WGS) entry which is preliminary data.</text>
</comment>
<dbReference type="Pfam" id="PF02545">
    <property type="entry name" value="Maf"/>
    <property type="match status" value="1"/>
</dbReference>
<keyword evidence="3" id="KW-0546">Nucleotide metabolism</keyword>
<feature type="active site" description="Proton acceptor" evidence="3">
    <location>
        <position position="71"/>
    </location>
</feature>
<protein>
    <recommendedName>
        <fullName evidence="3">Nucleoside triphosphate pyrophosphatase</fullName>
        <ecNumber evidence="3">3.6.1.9</ecNumber>
    </recommendedName>
    <alternativeName>
        <fullName evidence="3">Nucleotide pyrophosphatase</fullName>
        <shortName evidence="3">Nucleotide PPase</shortName>
    </alternativeName>
</protein>
<dbReference type="PANTHER" id="PTHR43213">
    <property type="entry name" value="BIFUNCTIONAL DTTP/UTP PYROPHOSPHATASE/METHYLTRANSFERASE PROTEIN-RELATED"/>
    <property type="match status" value="1"/>
</dbReference>
<keyword evidence="6" id="KW-1185">Reference proteome</keyword>
<organism evidence="5 6">
    <name type="scientific">Kribbella aluminosa</name>
    <dbReference type="NCBI Taxonomy" id="416017"/>
    <lineage>
        <taxon>Bacteria</taxon>
        <taxon>Bacillati</taxon>
        <taxon>Actinomycetota</taxon>
        <taxon>Actinomycetes</taxon>
        <taxon>Propionibacteriales</taxon>
        <taxon>Kribbellaceae</taxon>
        <taxon>Kribbella</taxon>
    </lineage>
</organism>
<dbReference type="NCBIfam" id="TIGR00172">
    <property type="entry name" value="maf"/>
    <property type="match status" value="1"/>
</dbReference>
<evidence type="ECO:0000313" key="5">
    <source>
        <dbReference type="EMBL" id="MBP2355299.1"/>
    </source>
</evidence>
<dbReference type="InterPro" id="IPR003697">
    <property type="entry name" value="Maf-like"/>
</dbReference>
<comment type="caution">
    <text evidence="3">Lacks conserved residue(s) required for the propagation of feature annotation.</text>
</comment>
<evidence type="ECO:0000256" key="3">
    <source>
        <dbReference type="HAMAP-Rule" id="MF_00528"/>
    </source>
</evidence>
<evidence type="ECO:0000259" key="4">
    <source>
        <dbReference type="Pfam" id="PF08241"/>
    </source>
</evidence>
<dbReference type="CDD" id="cd02440">
    <property type="entry name" value="AdoMet_MTases"/>
    <property type="match status" value="1"/>
</dbReference>
<dbReference type="SUPFAM" id="SSF52972">
    <property type="entry name" value="ITPase-like"/>
    <property type="match status" value="1"/>
</dbReference>
<dbReference type="InterPro" id="IPR029063">
    <property type="entry name" value="SAM-dependent_MTases_sf"/>
</dbReference>